<feature type="transmembrane region" description="Helical" evidence="7">
    <location>
        <begin position="80"/>
        <end position="99"/>
    </location>
</feature>
<evidence type="ECO:0000256" key="7">
    <source>
        <dbReference type="SAM" id="Phobius"/>
    </source>
</evidence>
<dbReference type="EMBL" id="FLUO01000003">
    <property type="protein sequence ID" value="SBW12604.1"/>
    <property type="molecule type" value="Genomic_DNA"/>
</dbReference>
<sequence>MESASTPRATSGDVFLMVSRVGLGFVFLYAGALKGFDLAGATAEIQALGVPFARPAAAFAALIQIVGGSGVILGWRVGAAATALAVLTAAAILAGHSGWMLDFPGAPALPHALVTGGFAALALHGPGRLSFDAAATRPG</sequence>
<dbReference type="InterPro" id="IPR051907">
    <property type="entry name" value="DoxX-like_oxidoreductase"/>
</dbReference>
<evidence type="ECO:0000256" key="2">
    <source>
        <dbReference type="ARBA" id="ARBA00006679"/>
    </source>
</evidence>
<evidence type="ECO:0000256" key="3">
    <source>
        <dbReference type="ARBA" id="ARBA00022475"/>
    </source>
</evidence>
<evidence type="ECO:0000256" key="6">
    <source>
        <dbReference type="ARBA" id="ARBA00023136"/>
    </source>
</evidence>
<evidence type="ECO:0000313" key="8">
    <source>
        <dbReference type="EMBL" id="SBW12604.1"/>
    </source>
</evidence>
<keyword evidence="6 7" id="KW-0472">Membrane</keyword>
<evidence type="ECO:0000256" key="1">
    <source>
        <dbReference type="ARBA" id="ARBA00004651"/>
    </source>
</evidence>
<reference evidence="8" key="1">
    <citation type="submission" date="2016-04" db="EMBL/GenBank/DDBJ databases">
        <authorList>
            <person name="Evans L.H."/>
            <person name="Alamgir A."/>
            <person name="Owens N."/>
            <person name="Weber N.D."/>
            <person name="Virtaneva K."/>
            <person name="Barbian K."/>
            <person name="Babar A."/>
            <person name="Rosenke K."/>
        </authorList>
    </citation>
    <scope>NUCLEOTIDE SEQUENCE</scope>
    <source>
        <strain evidence="8">86</strain>
    </source>
</reference>
<accession>A0A212KLS0</accession>
<dbReference type="GO" id="GO:0005886">
    <property type="term" value="C:plasma membrane"/>
    <property type="evidence" value="ECO:0007669"/>
    <property type="project" value="UniProtKB-SubCell"/>
</dbReference>
<comment type="subcellular location">
    <subcellularLocation>
        <location evidence="1">Cell membrane</location>
        <topology evidence="1">Multi-pass membrane protein</topology>
    </subcellularLocation>
</comment>
<keyword evidence="3" id="KW-1003">Cell membrane</keyword>
<dbReference type="AlphaFoldDB" id="A0A212KLS0"/>
<evidence type="ECO:0000256" key="5">
    <source>
        <dbReference type="ARBA" id="ARBA00022989"/>
    </source>
</evidence>
<keyword evidence="4 7" id="KW-0812">Transmembrane</keyword>
<dbReference type="PANTHER" id="PTHR33452">
    <property type="entry name" value="OXIDOREDUCTASE CATD-RELATED"/>
    <property type="match status" value="1"/>
</dbReference>
<dbReference type="PANTHER" id="PTHR33452:SF1">
    <property type="entry name" value="INNER MEMBRANE PROTEIN YPHA-RELATED"/>
    <property type="match status" value="1"/>
</dbReference>
<dbReference type="Pfam" id="PF07681">
    <property type="entry name" value="DoxX"/>
    <property type="match status" value="1"/>
</dbReference>
<dbReference type="InterPro" id="IPR032808">
    <property type="entry name" value="DoxX"/>
</dbReference>
<feature type="transmembrane region" description="Helical" evidence="7">
    <location>
        <begin position="52"/>
        <end position="73"/>
    </location>
</feature>
<proteinExistence type="inferred from homology"/>
<feature type="transmembrane region" description="Helical" evidence="7">
    <location>
        <begin position="105"/>
        <end position="123"/>
    </location>
</feature>
<evidence type="ECO:0000256" key="4">
    <source>
        <dbReference type="ARBA" id="ARBA00022692"/>
    </source>
</evidence>
<name>A0A212KLS0_9PROT</name>
<keyword evidence="5 7" id="KW-1133">Transmembrane helix</keyword>
<organism evidence="8">
    <name type="scientific">uncultured Alphaproteobacteria bacterium</name>
    <dbReference type="NCBI Taxonomy" id="91750"/>
    <lineage>
        <taxon>Bacteria</taxon>
        <taxon>Pseudomonadati</taxon>
        <taxon>Pseudomonadota</taxon>
        <taxon>Alphaproteobacteria</taxon>
        <taxon>environmental samples</taxon>
    </lineage>
</organism>
<protein>
    <submittedName>
        <fullName evidence="8">Putative DoxX family protein</fullName>
    </submittedName>
</protein>
<feature type="transmembrane region" description="Helical" evidence="7">
    <location>
        <begin position="12"/>
        <end position="32"/>
    </location>
</feature>
<gene>
    <name evidence="8" type="ORF">KL86APRO_30113</name>
</gene>
<comment type="similarity">
    <text evidence="2">Belongs to the DoxX family.</text>
</comment>